<organism evidence="2 3">
    <name type="scientific">Miscanthus lutarioriparius</name>
    <dbReference type="NCBI Taxonomy" id="422564"/>
    <lineage>
        <taxon>Eukaryota</taxon>
        <taxon>Viridiplantae</taxon>
        <taxon>Streptophyta</taxon>
        <taxon>Embryophyta</taxon>
        <taxon>Tracheophyta</taxon>
        <taxon>Spermatophyta</taxon>
        <taxon>Magnoliopsida</taxon>
        <taxon>Liliopsida</taxon>
        <taxon>Poales</taxon>
        <taxon>Poaceae</taxon>
        <taxon>PACMAD clade</taxon>
        <taxon>Panicoideae</taxon>
        <taxon>Andropogonodae</taxon>
        <taxon>Andropogoneae</taxon>
        <taxon>Saccharinae</taxon>
        <taxon>Miscanthus</taxon>
    </lineage>
</organism>
<dbReference type="AlphaFoldDB" id="A0A811MUM5"/>
<gene>
    <name evidence="2" type="ORF">NCGR_LOCUS10531</name>
</gene>
<accession>A0A811MUM5</accession>
<dbReference type="EMBL" id="CAJGYO010000002">
    <property type="protein sequence ID" value="CAD6215264.1"/>
    <property type="molecule type" value="Genomic_DNA"/>
</dbReference>
<feature type="compositionally biased region" description="Acidic residues" evidence="1">
    <location>
        <begin position="133"/>
        <end position="142"/>
    </location>
</feature>
<proteinExistence type="predicted"/>
<sequence length="166" mass="18896">MGTVVRLPPIVEPPKTRKCSHPGSEACVEVRVKEAWKRVKYQLGDQAFRNCGFGAMGERVLKLWTAEEKKKLADIEKLIPQSKSSDEDFMKVVLEQFSSERTTDLAKYYYNVFLPRRLASLNRTEATTSIDVNPDDEGNNQDDDNKVHRSEEKSKVSGSSSKRSRK</sequence>
<feature type="compositionally biased region" description="Low complexity" evidence="1">
    <location>
        <begin position="156"/>
        <end position="166"/>
    </location>
</feature>
<name>A0A811MUM5_9POAL</name>
<protein>
    <submittedName>
        <fullName evidence="2">Uncharacterized protein</fullName>
    </submittedName>
</protein>
<reference evidence="2" key="1">
    <citation type="submission" date="2020-10" db="EMBL/GenBank/DDBJ databases">
        <authorList>
            <person name="Han B."/>
            <person name="Lu T."/>
            <person name="Zhao Q."/>
            <person name="Huang X."/>
            <person name="Zhao Y."/>
        </authorList>
    </citation>
    <scope>NUCLEOTIDE SEQUENCE</scope>
</reference>
<feature type="region of interest" description="Disordered" evidence="1">
    <location>
        <begin position="128"/>
        <end position="166"/>
    </location>
</feature>
<evidence type="ECO:0000256" key="1">
    <source>
        <dbReference type="SAM" id="MobiDB-lite"/>
    </source>
</evidence>
<evidence type="ECO:0000313" key="3">
    <source>
        <dbReference type="Proteomes" id="UP000604825"/>
    </source>
</evidence>
<dbReference type="PANTHER" id="PTHR46872:SF10">
    <property type="entry name" value="MYB-LIKE DOMAIN-CONTAINING PROTEIN"/>
    <property type="match status" value="1"/>
</dbReference>
<feature type="compositionally biased region" description="Basic and acidic residues" evidence="1">
    <location>
        <begin position="143"/>
        <end position="155"/>
    </location>
</feature>
<dbReference type="Proteomes" id="UP000604825">
    <property type="component" value="Unassembled WGS sequence"/>
</dbReference>
<dbReference type="OrthoDB" id="1938526at2759"/>
<dbReference type="PANTHER" id="PTHR46872">
    <property type="entry name" value="DNA BINDING PROTEIN"/>
    <property type="match status" value="1"/>
</dbReference>
<evidence type="ECO:0000313" key="2">
    <source>
        <dbReference type="EMBL" id="CAD6215264.1"/>
    </source>
</evidence>
<comment type="caution">
    <text evidence="2">The sequence shown here is derived from an EMBL/GenBank/DDBJ whole genome shotgun (WGS) entry which is preliminary data.</text>
</comment>
<keyword evidence="3" id="KW-1185">Reference proteome</keyword>